<dbReference type="GO" id="GO:0008745">
    <property type="term" value="F:N-acetylmuramoyl-L-alanine amidase activity"/>
    <property type="evidence" value="ECO:0007669"/>
    <property type="project" value="InterPro"/>
</dbReference>
<dbReference type="AlphaFoldDB" id="A0A510UR99"/>
<dbReference type="InterPro" id="IPR007253">
    <property type="entry name" value="Cell_wall-bd_2"/>
</dbReference>
<dbReference type="SMART" id="SM00701">
    <property type="entry name" value="PGRP"/>
    <property type="match status" value="1"/>
</dbReference>
<keyword evidence="6" id="KW-1185">Reference proteome</keyword>
<evidence type="ECO:0000256" key="1">
    <source>
        <dbReference type="ARBA" id="ARBA00007553"/>
    </source>
</evidence>
<protein>
    <recommendedName>
        <fullName evidence="7">Peptidoglycan recognition protein family domain-containing protein</fullName>
    </recommendedName>
</protein>
<dbReference type="SMART" id="SM00644">
    <property type="entry name" value="Ami_2"/>
    <property type="match status" value="1"/>
</dbReference>
<gene>
    <name evidence="5" type="ORF">CPE01_08960</name>
</gene>
<dbReference type="Pfam" id="PF01510">
    <property type="entry name" value="Amidase_2"/>
    <property type="match status" value="1"/>
</dbReference>
<dbReference type="GO" id="GO:0009253">
    <property type="term" value="P:peptidoglycan catabolic process"/>
    <property type="evidence" value="ECO:0007669"/>
    <property type="project" value="InterPro"/>
</dbReference>
<feature type="domain" description="Peptidoglycan recognition protein family" evidence="4">
    <location>
        <begin position="247"/>
        <end position="395"/>
    </location>
</feature>
<evidence type="ECO:0000259" key="3">
    <source>
        <dbReference type="SMART" id="SM00644"/>
    </source>
</evidence>
<dbReference type="CDD" id="cd06583">
    <property type="entry name" value="PGRP"/>
    <property type="match status" value="1"/>
</dbReference>
<sequence length="845" mass="86228">MPHGGRPILAGAVVAALLTTLAPAATASPGGSSTGSMTGTGAGIAAGATGSGLSVPVAPDAPVSTTTLALSARVDTASRAALALPVEVDDEHAGQAGRLAVLTPARATTDFDVVGVTWDQGVDVGRVLVRTRHDDAWSSWTELEIDPEAPDAGTAEAKAARPGTTPYVRTGADGLQVRVETASGIAPTGLAATLVDAGVEDLADAKVTTAPDAAGDAAAAEASAAAQDVDDVEAAATAGVSPARLRPALVTREQWHADESIRKAIDWSSTIQAAVVHHTVNANTYSRAQAPALVRGIYEYHVKGRGWSDVGYHFLVDRFGTVYEGRKGSIDKIPLGVHSGGFNTNTIGIAIIGEFTGSAPPDAAMRSVAQVAAWKLATFARDPLGTTVLTAREGSTHPVRKPGWTGSLPVIMGHRDVASTACPGQKTYDRLSTIRSYAADQVNRVVSRGAVTWATPGSAVVAQAYNASTTAWTATVRSACAGGIVRTLSGKGRGWVDVAWDGNRDSGSRASAGIYKITTTRHGLSDSVWVERLPSGGAGKETCGLSRWGGADRWGTAVALGGARSSGSDEVVIVAGTQASIVDGLVAGPFARSRNAPVLLSARDALPAATRDEILRRSPSKVWLVGGTGVLSTALSRELRRLGVDDVQRLAGDDRYGTAAAVARAMPASSQVVLASGEQAHLVDAAAAGGAAAGTKQPVLLTTRKKLPTPTRSAIIDRKVTRTTIVGGTGAVSEATAEQVEFVTKGKVVRYAGDDRYGTALATAQGFASRVGTSRVVVAAGKDAHLIDSVTAGALARLVVLVPGASGHTDVQRWLTSVGTKDLDLAGGPGAITPATARLLIGAVR</sequence>
<feature type="domain" description="N-acetylmuramoyl-L-alanine amidase" evidence="3">
    <location>
        <begin position="257"/>
        <end position="424"/>
    </location>
</feature>
<feature type="signal peptide" evidence="2">
    <location>
        <begin position="1"/>
        <end position="27"/>
    </location>
</feature>
<dbReference type="PANTHER" id="PTHR11022">
    <property type="entry name" value="PEPTIDOGLYCAN RECOGNITION PROTEIN"/>
    <property type="match status" value="1"/>
</dbReference>
<dbReference type="OrthoDB" id="514320at2"/>
<dbReference type="InterPro" id="IPR002502">
    <property type="entry name" value="Amidase_domain"/>
</dbReference>
<evidence type="ECO:0000313" key="6">
    <source>
        <dbReference type="Proteomes" id="UP000321386"/>
    </source>
</evidence>
<dbReference type="InterPro" id="IPR006619">
    <property type="entry name" value="PGRP_domain_met/bac"/>
</dbReference>
<evidence type="ECO:0008006" key="7">
    <source>
        <dbReference type="Google" id="ProtNLM"/>
    </source>
</evidence>
<proteinExistence type="inferred from homology"/>
<evidence type="ECO:0000256" key="2">
    <source>
        <dbReference type="SAM" id="SignalP"/>
    </source>
</evidence>
<organism evidence="5 6">
    <name type="scientific">Cellulomonas persica</name>
    <dbReference type="NCBI Taxonomy" id="76861"/>
    <lineage>
        <taxon>Bacteria</taxon>
        <taxon>Bacillati</taxon>
        <taxon>Actinomycetota</taxon>
        <taxon>Actinomycetes</taxon>
        <taxon>Micrococcales</taxon>
        <taxon>Cellulomonadaceae</taxon>
        <taxon>Cellulomonas</taxon>
    </lineage>
</organism>
<keyword evidence="2" id="KW-0732">Signal</keyword>
<reference evidence="5 6" key="1">
    <citation type="submission" date="2019-07" db="EMBL/GenBank/DDBJ databases">
        <title>Whole genome shotgun sequence of Cellulomonas persica NBRC 101101.</title>
        <authorList>
            <person name="Hosoyama A."/>
            <person name="Uohara A."/>
            <person name="Ohji S."/>
            <person name="Ichikawa N."/>
        </authorList>
    </citation>
    <scope>NUCLEOTIDE SEQUENCE [LARGE SCALE GENOMIC DNA]</scope>
    <source>
        <strain evidence="5 6">NBRC 101101</strain>
    </source>
</reference>
<evidence type="ECO:0000259" key="4">
    <source>
        <dbReference type="SMART" id="SM00701"/>
    </source>
</evidence>
<dbReference type="Gene3D" id="2.60.40.4070">
    <property type="match status" value="1"/>
</dbReference>
<dbReference type="Pfam" id="PF04122">
    <property type="entry name" value="CW_binding_2"/>
    <property type="match status" value="3"/>
</dbReference>
<dbReference type="InterPro" id="IPR036505">
    <property type="entry name" value="Amidase/PGRP_sf"/>
</dbReference>
<dbReference type="EMBL" id="BJUA01000003">
    <property type="protein sequence ID" value="GEK17163.1"/>
    <property type="molecule type" value="Genomic_DNA"/>
</dbReference>
<dbReference type="Gene3D" id="3.40.50.12090">
    <property type="match status" value="1"/>
</dbReference>
<dbReference type="Proteomes" id="UP000321386">
    <property type="component" value="Unassembled WGS sequence"/>
</dbReference>
<name>A0A510UR99_9CELL</name>
<comment type="similarity">
    <text evidence="1">Belongs to the N-acetylmuramoyl-L-alanine amidase 2 family.</text>
</comment>
<comment type="caution">
    <text evidence="5">The sequence shown here is derived from an EMBL/GenBank/DDBJ whole genome shotgun (WGS) entry which is preliminary data.</text>
</comment>
<accession>A0A510UR99</accession>
<evidence type="ECO:0000313" key="5">
    <source>
        <dbReference type="EMBL" id="GEK17163.1"/>
    </source>
</evidence>
<dbReference type="RefSeq" id="WP_146805426.1">
    <property type="nucleotide sequence ID" value="NZ_BJUA01000003.1"/>
</dbReference>
<dbReference type="Gene3D" id="3.40.80.10">
    <property type="entry name" value="Peptidoglycan recognition protein-like"/>
    <property type="match status" value="1"/>
</dbReference>
<dbReference type="PANTHER" id="PTHR11022:SF41">
    <property type="entry name" value="PEPTIDOGLYCAN-RECOGNITION PROTEIN LC-RELATED"/>
    <property type="match status" value="1"/>
</dbReference>
<dbReference type="GO" id="GO:0008270">
    <property type="term" value="F:zinc ion binding"/>
    <property type="evidence" value="ECO:0007669"/>
    <property type="project" value="InterPro"/>
</dbReference>
<dbReference type="InterPro" id="IPR015510">
    <property type="entry name" value="PGRP"/>
</dbReference>
<feature type="chain" id="PRO_5021798821" description="Peptidoglycan recognition protein family domain-containing protein" evidence="2">
    <location>
        <begin position="28"/>
        <end position="845"/>
    </location>
</feature>
<dbReference type="SUPFAM" id="SSF55846">
    <property type="entry name" value="N-acetylmuramoyl-L-alanine amidase-like"/>
    <property type="match status" value="1"/>
</dbReference>